<reference evidence="3 4" key="1">
    <citation type="submission" date="2018-07" db="EMBL/GenBank/DDBJ databases">
        <title>Complete genome sequencing of Ornithinimicrobium sp. AMA3305.</title>
        <authorList>
            <person name="Bae J.-W."/>
        </authorList>
    </citation>
    <scope>NUCLEOTIDE SEQUENCE [LARGE SCALE GENOMIC DNA]</scope>
    <source>
        <strain evidence="3 4">AMA3305</strain>
    </source>
</reference>
<dbReference type="KEGG" id="orn:DV701_06250"/>
<proteinExistence type="inferred from homology"/>
<protein>
    <submittedName>
        <fullName evidence="3">Universal stress protein</fullName>
    </submittedName>
</protein>
<dbReference type="OrthoDB" id="4867015at2"/>
<accession>A0A345NL73</accession>
<evidence type="ECO:0000313" key="3">
    <source>
        <dbReference type="EMBL" id="AXH95781.1"/>
    </source>
</evidence>
<dbReference type="InterPro" id="IPR006016">
    <property type="entry name" value="UspA"/>
</dbReference>
<gene>
    <name evidence="3" type="ORF">DV701_06250</name>
</gene>
<name>A0A345NL73_9MICO</name>
<dbReference type="EMBL" id="CP031229">
    <property type="protein sequence ID" value="AXH95781.1"/>
    <property type="molecule type" value="Genomic_DNA"/>
</dbReference>
<comment type="similarity">
    <text evidence="1">Belongs to the universal stress protein A family.</text>
</comment>
<evidence type="ECO:0000259" key="2">
    <source>
        <dbReference type="Pfam" id="PF00582"/>
    </source>
</evidence>
<dbReference type="RefSeq" id="WP_114927546.1">
    <property type="nucleotide sequence ID" value="NZ_CP031229.1"/>
</dbReference>
<dbReference type="SUPFAM" id="SSF52402">
    <property type="entry name" value="Adenine nucleotide alpha hydrolases-like"/>
    <property type="match status" value="2"/>
</dbReference>
<evidence type="ECO:0000313" key="4">
    <source>
        <dbReference type="Proteomes" id="UP000253790"/>
    </source>
</evidence>
<dbReference type="CDD" id="cd00293">
    <property type="entry name" value="USP-like"/>
    <property type="match status" value="1"/>
</dbReference>
<dbReference type="Pfam" id="PF00582">
    <property type="entry name" value="Usp"/>
    <property type="match status" value="1"/>
</dbReference>
<dbReference type="Gene3D" id="3.40.50.620">
    <property type="entry name" value="HUPs"/>
    <property type="match status" value="2"/>
</dbReference>
<evidence type="ECO:0000256" key="1">
    <source>
        <dbReference type="ARBA" id="ARBA00008791"/>
    </source>
</evidence>
<dbReference type="InterPro" id="IPR014729">
    <property type="entry name" value="Rossmann-like_a/b/a_fold"/>
</dbReference>
<feature type="domain" description="UspA" evidence="2">
    <location>
        <begin position="11"/>
        <end position="142"/>
    </location>
</feature>
<dbReference type="AlphaFoldDB" id="A0A345NL73"/>
<sequence>MSATVQASGSVLVGVDGSAHNASAVAWAAAEALSSSATLVLVHDDGGVGGAAARATLERATAGALQVDKDLQVVARVAGASGPAAGLVRTAREQVRDAQDEGVGAEPMLVVGRRGAGGFREMTLGSTARRLAHETDGPVTVIVPSGWDPGTLEPAAPVVVEAVSDRALAAATARAVRLGRPLVAVATWSVPADEAMIGRTIPQVWSEHADRAESGLEEALRPWRAAYPGLEMVALATDRHPVAALLDQASGAEVLMVPRGATAAAVVEHAECPVLVL</sequence>
<dbReference type="InterPro" id="IPR006015">
    <property type="entry name" value="Universal_stress_UspA"/>
</dbReference>
<dbReference type="PRINTS" id="PR01438">
    <property type="entry name" value="UNVRSLSTRESS"/>
</dbReference>
<dbReference type="Proteomes" id="UP000253790">
    <property type="component" value="Chromosome"/>
</dbReference>
<organism evidence="3 4">
    <name type="scientific">Ornithinimicrobium avium</name>
    <dbReference type="NCBI Taxonomy" id="2283195"/>
    <lineage>
        <taxon>Bacteria</taxon>
        <taxon>Bacillati</taxon>
        <taxon>Actinomycetota</taxon>
        <taxon>Actinomycetes</taxon>
        <taxon>Micrococcales</taxon>
        <taxon>Ornithinimicrobiaceae</taxon>
        <taxon>Ornithinimicrobium</taxon>
    </lineage>
</organism>
<keyword evidence="4" id="KW-1185">Reference proteome</keyword>